<keyword evidence="1" id="KW-0812">Transmembrane</keyword>
<dbReference type="InterPro" id="IPR008972">
    <property type="entry name" value="Cupredoxin"/>
</dbReference>
<feature type="domain" description="EfeO-type cupredoxin-like" evidence="2">
    <location>
        <begin position="14"/>
        <end position="122"/>
    </location>
</feature>
<evidence type="ECO:0000313" key="4">
    <source>
        <dbReference type="Proteomes" id="UP000033716"/>
    </source>
</evidence>
<organism evidence="3 4">
    <name type="scientific">Streptococcus oralis subsp. oralis</name>
    <dbReference type="NCBI Taxonomy" id="1891914"/>
    <lineage>
        <taxon>Bacteria</taxon>
        <taxon>Bacillati</taxon>
        <taxon>Bacillota</taxon>
        <taxon>Bacilli</taxon>
        <taxon>Lactobacillales</taxon>
        <taxon>Streptococcaceae</taxon>
        <taxon>Streptococcus</taxon>
    </lineage>
</organism>
<dbReference type="Gene3D" id="2.60.40.420">
    <property type="entry name" value="Cupredoxins - blue copper proteins"/>
    <property type="match status" value="1"/>
</dbReference>
<reference evidence="3 4" key="1">
    <citation type="submission" date="2015-02" db="EMBL/GenBank/DDBJ databases">
        <title>Evolution of amylase-binding proteins of oral streptococcal species.</title>
        <authorList>
            <person name="Haase E.M."/>
        </authorList>
    </citation>
    <scope>NUCLEOTIDE SEQUENCE [LARGE SCALE GENOMIC DNA]</scope>
    <source>
        <strain evidence="3 4">SK141</strain>
    </source>
</reference>
<dbReference type="InterPro" id="IPR028096">
    <property type="entry name" value="EfeO_Cupredoxin"/>
</dbReference>
<dbReference type="EC" id="3.6.3.10" evidence="3"/>
<keyword evidence="3" id="KW-0378">Hydrolase</keyword>
<name>A0A0F2DK27_STROR</name>
<dbReference type="Pfam" id="PF13473">
    <property type="entry name" value="Cupredoxin_1"/>
    <property type="match status" value="1"/>
</dbReference>
<gene>
    <name evidence="3" type="primary">ctpA_1</name>
    <name evidence="3" type="ORF">TZ92_00865</name>
</gene>
<dbReference type="Proteomes" id="UP000033716">
    <property type="component" value="Unassembled WGS sequence"/>
</dbReference>
<dbReference type="SUPFAM" id="SSF49503">
    <property type="entry name" value="Cupredoxins"/>
    <property type="match status" value="1"/>
</dbReference>
<feature type="transmembrane region" description="Helical" evidence="1">
    <location>
        <begin position="6"/>
        <end position="22"/>
    </location>
</feature>
<keyword evidence="1" id="KW-1133">Transmembrane helix</keyword>
<dbReference type="RefSeq" id="WP_033629430.1">
    <property type="nucleotide sequence ID" value="NZ_JYGO01000002.1"/>
</dbReference>
<evidence type="ECO:0000313" key="3">
    <source>
        <dbReference type="EMBL" id="KJQ70340.1"/>
    </source>
</evidence>
<dbReference type="PATRIC" id="fig|28037.214.peg.865"/>
<accession>A0A0F2DK27</accession>
<dbReference type="GO" id="GO:0016787">
    <property type="term" value="F:hydrolase activity"/>
    <property type="evidence" value="ECO:0007669"/>
    <property type="project" value="UniProtKB-KW"/>
</dbReference>
<dbReference type="AlphaFoldDB" id="A0A0F2DK27"/>
<evidence type="ECO:0000256" key="1">
    <source>
        <dbReference type="SAM" id="Phobius"/>
    </source>
</evidence>
<dbReference type="EMBL" id="JYGR01000005">
    <property type="protein sequence ID" value="KJQ70340.1"/>
    <property type="molecule type" value="Genomic_DNA"/>
</dbReference>
<evidence type="ECO:0000259" key="2">
    <source>
        <dbReference type="Pfam" id="PF13473"/>
    </source>
</evidence>
<proteinExistence type="predicted"/>
<sequence>MLNLFVSIVVLGMIAFILFWFFKKPQEDGKRAQQKNGYQEIRVEVMGGYTPGTIILKKSQPARIIFDRKDPSPCLDQIIFPDFGVHADLPMGDQYVVEITPEEAGEYGFSCGMNMMHGKMIVE</sequence>
<keyword evidence="1" id="KW-0472">Membrane</keyword>
<protein>
    <submittedName>
        <fullName evidence="3">Copper transporter P-type ATPase</fullName>
        <ecNumber evidence="3">3.6.3.10</ecNumber>
    </submittedName>
</protein>
<comment type="caution">
    <text evidence="3">The sequence shown here is derived from an EMBL/GenBank/DDBJ whole genome shotgun (WGS) entry which is preliminary data.</text>
</comment>